<evidence type="ECO:0000259" key="11">
    <source>
        <dbReference type="SMART" id="SM00771"/>
    </source>
</evidence>
<protein>
    <recommendedName>
        <fullName evidence="8 9">Cell division protein ZipA</fullName>
    </recommendedName>
</protein>
<keyword evidence="13" id="KW-1185">Reference proteome</keyword>
<evidence type="ECO:0000256" key="5">
    <source>
        <dbReference type="ARBA" id="ARBA00022989"/>
    </source>
</evidence>
<comment type="function">
    <text evidence="8 9">Essential cell division protein that stabilizes the FtsZ protofilaments by cross-linking them and that serves as a cytoplasmic membrane anchor for the Z ring. Also required for the recruitment to the septal ring of downstream cell division proteins.</text>
</comment>
<evidence type="ECO:0000256" key="2">
    <source>
        <dbReference type="ARBA" id="ARBA00022519"/>
    </source>
</evidence>
<keyword evidence="3 8" id="KW-0132">Cell division</keyword>
<dbReference type="GO" id="GO:0043093">
    <property type="term" value="P:FtsZ-dependent cytokinesis"/>
    <property type="evidence" value="ECO:0007669"/>
    <property type="project" value="UniProtKB-UniRule"/>
</dbReference>
<keyword evidence="7 8" id="KW-0131">Cell cycle</keyword>
<evidence type="ECO:0000256" key="10">
    <source>
        <dbReference type="SAM" id="MobiDB-lite"/>
    </source>
</evidence>
<accession>A0A1E5DCB6</accession>
<evidence type="ECO:0000256" key="7">
    <source>
        <dbReference type="ARBA" id="ARBA00023306"/>
    </source>
</evidence>
<keyword evidence="4 8" id="KW-0812">Transmembrane</keyword>
<evidence type="ECO:0000256" key="8">
    <source>
        <dbReference type="HAMAP-Rule" id="MF_00509"/>
    </source>
</evidence>
<feature type="region of interest" description="Disordered" evidence="10">
    <location>
        <begin position="30"/>
        <end position="58"/>
    </location>
</feature>
<comment type="caution">
    <text evidence="12">The sequence shown here is derived from an EMBL/GenBank/DDBJ whole genome shotgun (WGS) entry which is preliminary data.</text>
</comment>
<keyword evidence="1 8" id="KW-1003">Cell membrane</keyword>
<reference evidence="12 13" key="1">
    <citation type="journal article" date="2012" name="Science">
        <title>Ecological populations of bacteria act as socially cohesive units of antibiotic production and resistance.</title>
        <authorList>
            <person name="Cordero O.X."/>
            <person name="Wildschutte H."/>
            <person name="Kirkup B."/>
            <person name="Proehl S."/>
            <person name="Ngo L."/>
            <person name="Hussain F."/>
            <person name="Le Roux F."/>
            <person name="Mincer T."/>
            <person name="Polz M.F."/>
        </authorList>
    </citation>
    <scope>NUCLEOTIDE SEQUENCE [LARGE SCALE GENOMIC DNA]</scope>
    <source>
        <strain evidence="12 13">FF-238</strain>
    </source>
</reference>
<dbReference type="GO" id="GO:0032153">
    <property type="term" value="C:cell division site"/>
    <property type="evidence" value="ECO:0007669"/>
    <property type="project" value="UniProtKB-UniRule"/>
</dbReference>
<feature type="compositionally biased region" description="Low complexity" evidence="10">
    <location>
        <begin position="149"/>
        <end position="161"/>
    </location>
</feature>
<name>A0A1E5DCB6_9VIBR</name>
<dbReference type="InterPro" id="IPR011919">
    <property type="entry name" value="Cell_div_ZipA"/>
</dbReference>
<dbReference type="RefSeq" id="WP_017053287.1">
    <property type="nucleotide sequence ID" value="NZ_AJYW02000002.1"/>
</dbReference>
<comment type="similarity">
    <text evidence="8 9">Belongs to the ZipA family.</text>
</comment>
<dbReference type="EMBL" id="AJYW02000002">
    <property type="protein sequence ID" value="OEE81178.1"/>
    <property type="molecule type" value="Genomic_DNA"/>
</dbReference>
<dbReference type="HAMAP" id="MF_00509">
    <property type="entry name" value="ZipA"/>
    <property type="match status" value="1"/>
</dbReference>
<keyword evidence="5 8" id="KW-1133">Transmembrane helix</keyword>
<dbReference type="SUPFAM" id="SSF64383">
    <property type="entry name" value="Cell-division protein ZipA, C-terminal domain"/>
    <property type="match status" value="1"/>
</dbReference>
<dbReference type="PANTHER" id="PTHR38685:SF1">
    <property type="entry name" value="CELL DIVISION PROTEIN ZIPA"/>
    <property type="match status" value="1"/>
</dbReference>
<gene>
    <name evidence="8" type="primary">zipA</name>
    <name evidence="12" type="ORF">A130_00290</name>
</gene>
<evidence type="ECO:0000256" key="4">
    <source>
        <dbReference type="ARBA" id="ARBA00022692"/>
    </source>
</evidence>
<evidence type="ECO:0000256" key="6">
    <source>
        <dbReference type="ARBA" id="ARBA00023136"/>
    </source>
</evidence>
<dbReference type="InterPro" id="IPR036765">
    <property type="entry name" value="ZipA_FtsZ-bd_C_sf"/>
</dbReference>
<dbReference type="Gene3D" id="3.30.1400.10">
    <property type="entry name" value="ZipA, C-terminal FtsZ-binding domain"/>
    <property type="match status" value="1"/>
</dbReference>
<evidence type="ECO:0000256" key="1">
    <source>
        <dbReference type="ARBA" id="ARBA00022475"/>
    </source>
</evidence>
<sequence>MQELRFVLIIVGALAIAALLFHGLWTSKKEGKSKFGNKPLGKLDLDDSDEKEEAPVRSFAPEDDFEIIRKVRKEPDFGHNDEPEFVDPLIDHTQDELELSVSKQSKAEEFVPFTAGEQGNDDVIVNEEELSGFDRVDSFSAIEDDDHSALSQSSLSDNQNSEAIKEQPEPEMQVIVLNVHCSGEEPFVGTKLFDSMQQNGLIYGEMAIFHRHSDLSGTGKVLFSVANMMQPGTLEHSDPADFSTKGISFFMTLPCYGDAEQNFKLMLKTAQQIADDMSGNVLDEARNLITPDRIAACRRQIQEFKAAQSAK</sequence>
<evidence type="ECO:0000256" key="9">
    <source>
        <dbReference type="RuleBase" id="RU003612"/>
    </source>
</evidence>
<comment type="subunit">
    <text evidence="8">Interacts with FtsZ via their C-terminal domains.</text>
</comment>
<comment type="subcellular location">
    <subcellularLocation>
        <location evidence="8">Cell inner membrane</location>
        <topology evidence="8">Single-pass type I membrane protein</topology>
    </subcellularLocation>
    <text evidence="8">Localizes to the Z ring in an FtsZ-dependent manner.</text>
</comment>
<evidence type="ECO:0000256" key="3">
    <source>
        <dbReference type="ARBA" id="ARBA00022618"/>
    </source>
</evidence>
<dbReference type="GO" id="GO:0005886">
    <property type="term" value="C:plasma membrane"/>
    <property type="evidence" value="ECO:0007669"/>
    <property type="project" value="UniProtKB-SubCell"/>
</dbReference>
<evidence type="ECO:0000313" key="12">
    <source>
        <dbReference type="EMBL" id="OEE81178.1"/>
    </source>
</evidence>
<dbReference type="Pfam" id="PF04354">
    <property type="entry name" value="ZipA_C"/>
    <property type="match status" value="1"/>
</dbReference>
<dbReference type="Proteomes" id="UP000094165">
    <property type="component" value="Unassembled WGS sequence"/>
</dbReference>
<dbReference type="AlphaFoldDB" id="A0A1E5DCB6"/>
<evidence type="ECO:0000313" key="13">
    <source>
        <dbReference type="Proteomes" id="UP000094165"/>
    </source>
</evidence>
<feature type="region of interest" description="Disordered" evidence="10">
    <location>
        <begin position="145"/>
        <end position="168"/>
    </location>
</feature>
<dbReference type="SMART" id="SM00771">
    <property type="entry name" value="ZipA_C"/>
    <property type="match status" value="1"/>
</dbReference>
<dbReference type="PANTHER" id="PTHR38685">
    <property type="entry name" value="CELL DIVISION PROTEIN ZIPA"/>
    <property type="match status" value="1"/>
</dbReference>
<keyword evidence="6 8" id="KW-0472">Membrane</keyword>
<proteinExistence type="inferred from homology"/>
<dbReference type="GO" id="GO:0000917">
    <property type="term" value="P:division septum assembly"/>
    <property type="evidence" value="ECO:0007669"/>
    <property type="project" value="TreeGrafter"/>
</dbReference>
<dbReference type="InterPro" id="IPR007449">
    <property type="entry name" value="ZipA_FtsZ-bd_C"/>
</dbReference>
<feature type="transmembrane region" description="Helical" evidence="8">
    <location>
        <begin position="6"/>
        <end position="25"/>
    </location>
</feature>
<feature type="domain" description="ZipA C-terminal FtsZ-binding" evidence="11">
    <location>
        <begin position="171"/>
        <end position="301"/>
    </location>
</feature>
<dbReference type="NCBIfam" id="TIGR02205">
    <property type="entry name" value="septum_zipA"/>
    <property type="match status" value="1"/>
</dbReference>
<organism evidence="12 13">
    <name type="scientific">Vibrio genomosp. F6 str. FF-238</name>
    <dbReference type="NCBI Taxonomy" id="1191298"/>
    <lineage>
        <taxon>Bacteria</taxon>
        <taxon>Pseudomonadati</taxon>
        <taxon>Pseudomonadota</taxon>
        <taxon>Gammaproteobacteria</taxon>
        <taxon>Vibrionales</taxon>
        <taxon>Vibrionaceae</taxon>
        <taxon>Vibrio</taxon>
    </lineage>
</organism>
<keyword evidence="2 8" id="KW-0997">Cell inner membrane</keyword>